<dbReference type="AlphaFoldDB" id="A0A367YYQ3"/>
<protein>
    <submittedName>
        <fullName evidence="2">DUF2550 family protein</fullName>
    </submittedName>
</protein>
<keyword evidence="1" id="KW-0812">Transmembrane</keyword>
<keyword evidence="3" id="KW-1185">Reference proteome</keyword>
<name>A0A367YYQ3_9ACTN</name>
<dbReference type="InterPro" id="IPR019675">
    <property type="entry name" value="DUF2550"/>
</dbReference>
<dbReference type="Pfam" id="PF10739">
    <property type="entry name" value="DUF2550"/>
    <property type="match status" value="1"/>
</dbReference>
<sequence>MEWLPVVEIVFGLLVLAVLPLLLMGLRRRWLSRAGSMFECSMRIQTTTPGAGWALGVARYEGENLDWFRVFSLSLRPRVRIPREGTALVRRRPPEGSEAVVLYSDQQVVQVSRRGQEQLELAMNSESVTGFLSWLEAAPPRDDYPT</sequence>
<evidence type="ECO:0000313" key="3">
    <source>
        <dbReference type="Proteomes" id="UP000252770"/>
    </source>
</evidence>
<keyword evidence="1" id="KW-1133">Transmembrane helix</keyword>
<dbReference type="RefSeq" id="WP_114124748.1">
    <property type="nucleotide sequence ID" value="NZ_QOUI01000001.1"/>
</dbReference>
<gene>
    <name evidence="2" type="ORF">DT076_00765</name>
</gene>
<dbReference type="EMBL" id="QOUI01000001">
    <property type="protein sequence ID" value="RCK71045.1"/>
    <property type="molecule type" value="Genomic_DNA"/>
</dbReference>
<accession>A0A367YYQ3</accession>
<evidence type="ECO:0000313" key="2">
    <source>
        <dbReference type="EMBL" id="RCK71045.1"/>
    </source>
</evidence>
<organism evidence="2 3">
    <name type="scientific">Desertihabitans brevis</name>
    <dbReference type="NCBI Taxonomy" id="2268447"/>
    <lineage>
        <taxon>Bacteria</taxon>
        <taxon>Bacillati</taxon>
        <taxon>Actinomycetota</taxon>
        <taxon>Actinomycetes</taxon>
        <taxon>Propionibacteriales</taxon>
        <taxon>Propionibacteriaceae</taxon>
        <taxon>Desertihabitans</taxon>
    </lineage>
</organism>
<evidence type="ECO:0000256" key="1">
    <source>
        <dbReference type="SAM" id="Phobius"/>
    </source>
</evidence>
<feature type="transmembrane region" description="Helical" evidence="1">
    <location>
        <begin position="6"/>
        <end position="26"/>
    </location>
</feature>
<reference evidence="2 3" key="1">
    <citation type="submission" date="2018-07" db="EMBL/GenBank/DDBJ databases">
        <title>Desertimonas flava gen. nov. sp. nov.</title>
        <authorList>
            <person name="Liu S."/>
        </authorList>
    </citation>
    <scope>NUCLEOTIDE SEQUENCE [LARGE SCALE GENOMIC DNA]</scope>
    <source>
        <strain evidence="2 3">16Sb5-5</strain>
    </source>
</reference>
<proteinExistence type="predicted"/>
<comment type="caution">
    <text evidence="2">The sequence shown here is derived from an EMBL/GenBank/DDBJ whole genome shotgun (WGS) entry which is preliminary data.</text>
</comment>
<dbReference type="Proteomes" id="UP000252770">
    <property type="component" value="Unassembled WGS sequence"/>
</dbReference>
<keyword evidence="1" id="KW-0472">Membrane</keyword>